<dbReference type="Proteomes" id="UP000646827">
    <property type="component" value="Unassembled WGS sequence"/>
</dbReference>
<protein>
    <submittedName>
        <fullName evidence="1">Uncharacterized protein</fullName>
    </submittedName>
</protein>
<accession>A0A8H7S8I7</accession>
<dbReference type="EMBL" id="JAEPRB010000038">
    <property type="protein sequence ID" value="KAG2224747.1"/>
    <property type="molecule type" value="Genomic_DNA"/>
</dbReference>
<evidence type="ECO:0000313" key="1">
    <source>
        <dbReference type="EMBL" id="KAG2224747.1"/>
    </source>
</evidence>
<keyword evidence="2" id="KW-1185">Reference proteome</keyword>
<proteinExistence type="predicted"/>
<sequence length="101" mass="10811">MPGIGDKLNPPLTMMGLQASSTTYCLPRSGVFWLLSSVFSTPTISQQVVCANMKLLHMPGIGDKRNPPLTMMGLQASSATYCLPRSGAYAVLLLIVILINV</sequence>
<gene>
    <name evidence="1" type="ORF">INT45_009062</name>
</gene>
<organism evidence="1 2">
    <name type="scientific">Circinella minor</name>
    <dbReference type="NCBI Taxonomy" id="1195481"/>
    <lineage>
        <taxon>Eukaryota</taxon>
        <taxon>Fungi</taxon>
        <taxon>Fungi incertae sedis</taxon>
        <taxon>Mucoromycota</taxon>
        <taxon>Mucoromycotina</taxon>
        <taxon>Mucoromycetes</taxon>
        <taxon>Mucorales</taxon>
        <taxon>Lichtheimiaceae</taxon>
        <taxon>Circinella</taxon>
    </lineage>
</organism>
<reference evidence="1 2" key="1">
    <citation type="submission" date="2020-12" db="EMBL/GenBank/DDBJ databases">
        <title>Metabolic potential, ecology and presence of endohyphal bacteria is reflected in genomic diversity of Mucoromycotina.</title>
        <authorList>
            <person name="Muszewska A."/>
            <person name="Okrasinska A."/>
            <person name="Steczkiewicz K."/>
            <person name="Drgas O."/>
            <person name="Orlowska M."/>
            <person name="Perlinska-Lenart U."/>
            <person name="Aleksandrzak-Piekarczyk T."/>
            <person name="Szatraj K."/>
            <person name="Zielenkiewicz U."/>
            <person name="Pilsyk S."/>
            <person name="Malc E."/>
            <person name="Mieczkowski P."/>
            <person name="Kruszewska J.S."/>
            <person name="Biernat P."/>
            <person name="Pawlowska J."/>
        </authorList>
    </citation>
    <scope>NUCLEOTIDE SEQUENCE [LARGE SCALE GENOMIC DNA]</scope>
    <source>
        <strain evidence="1 2">CBS 142.35</strain>
    </source>
</reference>
<name>A0A8H7S8I7_9FUNG</name>
<dbReference type="AlphaFoldDB" id="A0A8H7S8I7"/>
<comment type="caution">
    <text evidence="1">The sequence shown here is derived from an EMBL/GenBank/DDBJ whole genome shotgun (WGS) entry which is preliminary data.</text>
</comment>
<evidence type="ECO:0000313" key="2">
    <source>
        <dbReference type="Proteomes" id="UP000646827"/>
    </source>
</evidence>